<feature type="binding site" evidence="5">
    <location>
        <position position="87"/>
    </location>
    <ligand>
        <name>Mg(2+)</name>
        <dbReference type="ChEBI" id="CHEBI:18420"/>
        <label>1</label>
        <note>catalytic</note>
    </ligand>
</feature>
<keyword evidence="7" id="KW-1185">Reference proteome</keyword>
<evidence type="ECO:0000313" key="6">
    <source>
        <dbReference type="EMBL" id="SEP77344.1"/>
    </source>
</evidence>
<dbReference type="Proteomes" id="UP000198833">
    <property type="component" value="Unassembled WGS sequence"/>
</dbReference>
<dbReference type="STRING" id="89093.SAMN04488558_1029"/>
<dbReference type="SUPFAM" id="SSF56655">
    <property type="entry name" value="Carbohydrate phosphatase"/>
    <property type="match status" value="1"/>
</dbReference>
<dbReference type="GO" id="GO:0007165">
    <property type="term" value="P:signal transduction"/>
    <property type="evidence" value="ECO:0007669"/>
    <property type="project" value="TreeGrafter"/>
</dbReference>
<dbReference type="GO" id="GO:0006020">
    <property type="term" value="P:inositol metabolic process"/>
    <property type="evidence" value="ECO:0007669"/>
    <property type="project" value="TreeGrafter"/>
</dbReference>
<dbReference type="Gene3D" id="3.40.190.80">
    <property type="match status" value="1"/>
</dbReference>
<dbReference type="OrthoDB" id="9772456at2"/>
<evidence type="ECO:0000256" key="1">
    <source>
        <dbReference type="ARBA" id="ARBA00001946"/>
    </source>
</evidence>
<dbReference type="RefSeq" id="WP_092570321.1">
    <property type="nucleotide sequence ID" value="NZ_CP149446.1"/>
</dbReference>
<keyword evidence="4 5" id="KW-0460">Magnesium</keyword>
<feature type="binding site" evidence="5">
    <location>
        <position position="67"/>
    </location>
    <ligand>
        <name>Mg(2+)</name>
        <dbReference type="ChEBI" id="CHEBI:18420"/>
        <label>1</label>
        <note>catalytic</note>
    </ligand>
</feature>
<dbReference type="PRINTS" id="PR00377">
    <property type="entry name" value="IMPHPHTASES"/>
</dbReference>
<gene>
    <name evidence="6" type="ORF">SAMN04488558_1029</name>
</gene>
<evidence type="ECO:0000256" key="3">
    <source>
        <dbReference type="ARBA" id="ARBA00022801"/>
    </source>
</evidence>
<dbReference type="EMBL" id="FOEN01000002">
    <property type="protein sequence ID" value="SEP77344.1"/>
    <property type="molecule type" value="Genomic_DNA"/>
</dbReference>
<keyword evidence="2 5" id="KW-0479">Metal-binding</keyword>
<feature type="binding site" evidence="5">
    <location>
        <position position="88"/>
    </location>
    <ligand>
        <name>Mg(2+)</name>
        <dbReference type="ChEBI" id="CHEBI:18420"/>
        <label>1</label>
        <note>catalytic</note>
    </ligand>
</feature>
<keyword evidence="3" id="KW-0378">Hydrolase</keyword>
<dbReference type="CDD" id="cd01637">
    <property type="entry name" value="IMPase_like"/>
    <property type="match status" value="1"/>
</dbReference>
<accession>A0A1H9AKQ9</accession>
<feature type="binding site" evidence="5">
    <location>
        <position position="85"/>
    </location>
    <ligand>
        <name>Mg(2+)</name>
        <dbReference type="ChEBI" id="CHEBI:18420"/>
        <label>1</label>
        <note>catalytic</note>
    </ligand>
</feature>
<dbReference type="PANTHER" id="PTHR20854">
    <property type="entry name" value="INOSITOL MONOPHOSPHATASE"/>
    <property type="match status" value="1"/>
</dbReference>
<evidence type="ECO:0000313" key="7">
    <source>
        <dbReference type="Proteomes" id="UP000198833"/>
    </source>
</evidence>
<dbReference type="InterPro" id="IPR000760">
    <property type="entry name" value="Inositol_monophosphatase-like"/>
</dbReference>
<dbReference type="FunFam" id="3.30.540.10:FF:000003">
    <property type="entry name" value="Inositol-1-monophosphatase"/>
    <property type="match status" value="1"/>
</dbReference>
<comment type="cofactor">
    <cofactor evidence="1 5">
        <name>Mg(2+)</name>
        <dbReference type="ChEBI" id="CHEBI:18420"/>
    </cofactor>
</comment>
<evidence type="ECO:0000256" key="4">
    <source>
        <dbReference type="ARBA" id="ARBA00022842"/>
    </source>
</evidence>
<dbReference type="AlphaFoldDB" id="A0A1H9AKQ9"/>
<dbReference type="InterPro" id="IPR020583">
    <property type="entry name" value="Inositol_monoP_metal-BS"/>
</dbReference>
<reference evidence="6 7" key="1">
    <citation type="submission" date="2016-10" db="EMBL/GenBank/DDBJ databases">
        <authorList>
            <person name="de Groot N.N."/>
        </authorList>
    </citation>
    <scope>NUCLEOTIDE SEQUENCE [LARGE SCALE GENOMIC DNA]</scope>
    <source>
        <strain evidence="6 7">DSM 15695</strain>
    </source>
</reference>
<proteinExistence type="predicted"/>
<dbReference type="PROSITE" id="PS00629">
    <property type="entry name" value="IMP_1"/>
    <property type="match status" value="1"/>
</dbReference>
<sequence length="259" mass="29570">MDFLLHQRIGVWMKQAGQLLLESLNESLHIEEKKSPRDLVTEMDRLVERFFRDKMQTYYPSHRMIGEEETGKHLQSTQGYLWLLDPIDGTMNFIKQKDKFAIMLGIYQDGQPLAGYIYDVIQDNYYYGLVGEGAYLNDVPLEPLPVNQLEDCLIAGNPFHFMDHEDAFFHIYRKSLGIRYYGSASFEIIGVLKGELGAYLSVGLQPWDFAAGYAICQALGFKVTTLDGLPPDILQASTIIFAPPLIHREIMSMVESTNK</sequence>
<dbReference type="Pfam" id="PF00459">
    <property type="entry name" value="Inositol_P"/>
    <property type="match status" value="1"/>
</dbReference>
<organism evidence="6 7">
    <name type="scientific">Ignavigranum ruoffiae</name>
    <dbReference type="NCBI Taxonomy" id="89093"/>
    <lineage>
        <taxon>Bacteria</taxon>
        <taxon>Bacillati</taxon>
        <taxon>Bacillota</taxon>
        <taxon>Bacilli</taxon>
        <taxon>Lactobacillales</taxon>
        <taxon>Aerococcaceae</taxon>
        <taxon>Ignavigranum</taxon>
    </lineage>
</organism>
<dbReference type="PANTHER" id="PTHR20854:SF4">
    <property type="entry name" value="INOSITOL-1-MONOPHOSPHATASE-RELATED"/>
    <property type="match status" value="1"/>
</dbReference>
<evidence type="ECO:0000256" key="5">
    <source>
        <dbReference type="PIRSR" id="PIRSR600760-2"/>
    </source>
</evidence>
<protein>
    <submittedName>
        <fullName evidence="6">Myo-inositol-1(Or 4)-monophosphatase</fullName>
    </submittedName>
</protein>
<dbReference type="Gene3D" id="3.30.540.10">
    <property type="entry name" value="Fructose-1,6-Bisphosphatase, subunit A, domain 1"/>
    <property type="match status" value="1"/>
</dbReference>
<dbReference type="GO" id="GO:0046872">
    <property type="term" value="F:metal ion binding"/>
    <property type="evidence" value="ECO:0007669"/>
    <property type="project" value="UniProtKB-KW"/>
</dbReference>
<dbReference type="GO" id="GO:0008934">
    <property type="term" value="F:inositol monophosphate 1-phosphatase activity"/>
    <property type="evidence" value="ECO:0007669"/>
    <property type="project" value="TreeGrafter"/>
</dbReference>
<name>A0A1H9AKQ9_9LACT</name>
<evidence type="ECO:0000256" key="2">
    <source>
        <dbReference type="ARBA" id="ARBA00022723"/>
    </source>
</evidence>
<feature type="binding site" evidence="5">
    <location>
        <position position="208"/>
    </location>
    <ligand>
        <name>Mg(2+)</name>
        <dbReference type="ChEBI" id="CHEBI:18420"/>
        <label>1</label>
        <note>catalytic</note>
    </ligand>
</feature>